<feature type="non-terminal residue" evidence="7">
    <location>
        <position position="380"/>
    </location>
</feature>
<dbReference type="GO" id="GO:0005576">
    <property type="term" value="C:extracellular region"/>
    <property type="evidence" value="ECO:0007669"/>
    <property type="project" value="UniProtKB-SubCell"/>
</dbReference>
<dbReference type="InterPro" id="IPR043504">
    <property type="entry name" value="Peptidase_S1_PA_chymotrypsin"/>
</dbReference>
<protein>
    <recommendedName>
        <fullName evidence="6">Peptidase S1 domain-containing protein</fullName>
    </recommendedName>
</protein>
<dbReference type="Pfam" id="PF00089">
    <property type="entry name" value="Trypsin"/>
    <property type="match status" value="1"/>
</dbReference>
<dbReference type="Gene3D" id="2.40.10.10">
    <property type="entry name" value="Trypsin-like serine proteases"/>
    <property type="match status" value="1"/>
</dbReference>
<keyword evidence="8" id="KW-1185">Reference proteome</keyword>
<dbReference type="PANTHER" id="PTHR24252">
    <property type="entry name" value="ACROSIN-RELATED"/>
    <property type="match status" value="1"/>
</dbReference>
<comment type="subcellular location">
    <subcellularLocation>
        <location evidence="1">Secreted</location>
    </subcellularLocation>
</comment>
<sequence>MVTVSLLLFVSVVAQHRSSIVPNALPTNITEPTAPAEEHVLEYWRNILIYGFHKVLGHYYGNLTCSFARAILPHSSIFFHDNSDIPVVKYGAEGVAGWSPFTCVPIHTLRWSPVNAIETPAPPSDCNCGIANTDKRIIGGLEINPPRKYPWLVALRMPGNYSCGGSIINDRYILTAAHCFYNFNNPNKCFHDPPQQLNILIGDHHQFETSDNDANTAMISMKDLIIHPNYSCKSNNYDFGRFELSEAIQLNDVIKPVCLPIDDSKTYDSDIGTAAGWEIKDDGGQSYTPFEVDVPILDINCGGYETITSNMMCAGYPETGGKDSCQGDSEGPLIVNENGKYVQVGVTSWGIGCGWKNHPGVYARVSKVLDWIKSASASGQ</sequence>
<dbReference type="CDD" id="cd00190">
    <property type="entry name" value="Tryp_SPc"/>
    <property type="match status" value="1"/>
</dbReference>
<evidence type="ECO:0000313" key="7">
    <source>
        <dbReference type="EMBL" id="CAL4169084.1"/>
    </source>
</evidence>
<dbReference type="InterPro" id="IPR001314">
    <property type="entry name" value="Peptidase_S1A"/>
</dbReference>
<dbReference type="FunFam" id="2.40.10.10:FF:000068">
    <property type="entry name" value="transmembrane protease serine 2"/>
    <property type="match status" value="1"/>
</dbReference>
<dbReference type="PROSITE" id="PS50240">
    <property type="entry name" value="TRYPSIN_DOM"/>
    <property type="match status" value="1"/>
</dbReference>
<comment type="caution">
    <text evidence="7">The sequence shown here is derived from an EMBL/GenBank/DDBJ whole genome shotgun (WGS) entry which is preliminary data.</text>
</comment>
<dbReference type="GO" id="GO:0004252">
    <property type="term" value="F:serine-type endopeptidase activity"/>
    <property type="evidence" value="ECO:0007669"/>
    <property type="project" value="InterPro"/>
</dbReference>
<dbReference type="InterPro" id="IPR001254">
    <property type="entry name" value="Trypsin_dom"/>
</dbReference>
<keyword evidence="4" id="KW-1015">Disulfide bond</keyword>
<dbReference type="InterPro" id="IPR009003">
    <property type="entry name" value="Peptidase_S1_PA"/>
</dbReference>
<dbReference type="Proteomes" id="UP001497623">
    <property type="component" value="Unassembled WGS sequence"/>
</dbReference>
<evidence type="ECO:0000256" key="1">
    <source>
        <dbReference type="ARBA" id="ARBA00004613"/>
    </source>
</evidence>
<keyword evidence="5" id="KW-0325">Glycoprotein</keyword>
<evidence type="ECO:0000256" key="4">
    <source>
        <dbReference type="ARBA" id="ARBA00023157"/>
    </source>
</evidence>
<feature type="domain" description="Peptidase S1" evidence="6">
    <location>
        <begin position="137"/>
        <end position="377"/>
    </location>
</feature>
<dbReference type="PRINTS" id="PR00722">
    <property type="entry name" value="CHYMOTRYPSIN"/>
</dbReference>
<dbReference type="PANTHER" id="PTHR24252:SF7">
    <property type="entry name" value="HYALIN"/>
    <property type="match status" value="1"/>
</dbReference>
<dbReference type="InterPro" id="IPR018114">
    <property type="entry name" value="TRYPSIN_HIS"/>
</dbReference>
<dbReference type="EMBL" id="CAXKWB010049756">
    <property type="protein sequence ID" value="CAL4169084.1"/>
    <property type="molecule type" value="Genomic_DNA"/>
</dbReference>
<evidence type="ECO:0000313" key="8">
    <source>
        <dbReference type="Proteomes" id="UP001497623"/>
    </source>
</evidence>
<organism evidence="7 8">
    <name type="scientific">Meganyctiphanes norvegica</name>
    <name type="common">Northern krill</name>
    <name type="synonym">Thysanopoda norvegica</name>
    <dbReference type="NCBI Taxonomy" id="48144"/>
    <lineage>
        <taxon>Eukaryota</taxon>
        <taxon>Metazoa</taxon>
        <taxon>Ecdysozoa</taxon>
        <taxon>Arthropoda</taxon>
        <taxon>Crustacea</taxon>
        <taxon>Multicrustacea</taxon>
        <taxon>Malacostraca</taxon>
        <taxon>Eumalacostraca</taxon>
        <taxon>Eucarida</taxon>
        <taxon>Euphausiacea</taxon>
        <taxon>Euphausiidae</taxon>
        <taxon>Meganyctiphanes</taxon>
    </lineage>
</organism>
<evidence type="ECO:0000259" key="6">
    <source>
        <dbReference type="PROSITE" id="PS50240"/>
    </source>
</evidence>
<gene>
    <name evidence="7" type="ORF">MNOR_LOCUS33777</name>
</gene>
<reference evidence="7 8" key="1">
    <citation type="submission" date="2024-05" db="EMBL/GenBank/DDBJ databases">
        <authorList>
            <person name="Wallberg A."/>
        </authorList>
    </citation>
    <scope>NUCLEOTIDE SEQUENCE [LARGE SCALE GENOMIC DNA]</scope>
</reference>
<keyword evidence="2" id="KW-0964">Secreted</keyword>
<dbReference type="SMART" id="SM00020">
    <property type="entry name" value="Tryp_SPc"/>
    <property type="match status" value="1"/>
</dbReference>
<evidence type="ECO:0000256" key="2">
    <source>
        <dbReference type="ARBA" id="ARBA00022525"/>
    </source>
</evidence>
<name>A0AAV2S965_MEGNR</name>
<dbReference type="AlphaFoldDB" id="A0AAV2S965"/>
<dbReference type="PROSITE" id="PS00134">
    <property type="entry name" value="TRYPSIN_HIS"/>
    <property type="match status" value="1"/>
</dbReference>
<evidence type="ECO:0000256" key="5">
    <source>
        <dbReference type="ARBA" id="ARBA00023180"/>
    </source>
</evidence>
<evidence type="ECO:0000256" key="3">
    <source>
        <dbReference type="ARBA" id="ARBA00022729"/>
    </source>
</evidence>
<proteinExistence type="predicted"/>
<accession>A0AAV2S965</accession>
<keyword evidence="3" id="KW-0732">Signal</keyword>
<dbReference type="SUPFAM" id="SSF50494">
    <property type="entry name" value="Trypsin-like serine proteases"/>
    <property type="match status" value="1"/>
</dbReference>
<dbReference type="FunFam" id="2.40.10.10:FF:000054">
    <property type="entry name" value="Complement C1r subcomponent"/>
    <property type="match status" value="1"/>
</dbReference>
<dbReference type="GO" id="GO:0006508">
    <property type="term" value="P:proteolysis"/>
    <property type="evidence" value="ECO:0007669"/>
    <property type="project" value="InterPro"/>
</dbReference>